<dbReference type="AlphaFoldDB" id="A0A9D3VVP2"/>
<evidence type="ECO:0000313" key="2">
    <source>
        <dbReference type="Proteomes" id="UP000828251"/>
    </source>
</evidence>
<accession>A0A9D3VVP2</accession>
<dbReference type="Proteomes" id="UP000828251">
    <property type="component" value="Unassembled WGS sequence"/>
</dbReference>
<dbReference type="EMBL" id="JAIQCV010000005">
    <property type="protein sequence ID" value="KAH1098157.1"/>
    <property type="molecule type" value="Genomic_DNA"/>
</dbReference>
<reference evidence="1 2" key="1">
    <citation type="journal article" date="2021" name="Plant Biotechnol. J.">
        <title>Multi-omics assisted identification of the key and species-specific regulatory components of drought-tolerant mechanisms in Gossypium stocksii.</title>
        <authorList>
            <person name="Yu D."/>
            <person name="Ke L."/>
            <person name="Zhang D."/>
            <person name="Wu Y."/>
            <person name="Sun Y."/>
            <person name="Mei J."/>
            <person name="Sun J."/>
            <person name="Sun Y."/>
        </authorList>
    </citation>
    <scope>NUCLEOTIDE SEQUENCE [LARGE SCALE GENOMIC DNA]</scope>
    <source>
        <strain evidence="2">cv. E1</strain>
        <tissue evidence="1">Leaf</tissue>
    </source>
</reference>
<comment type="caution">
    <text evidence="1">The sequence shown here is derived from an EMBL/GenBank/DDBJ whole genome shotgun (WGS) entry which is preliminary data.</text>
</comment>
<evidence type="ECO:0000313" key="1">
    <source>
        <dbReference type="EMBL" id="KAH1098157.1"/>
    </source>
</evidence>
<sequence length="50" mass="5755">MREQVKKYAVEALGSNLEAMKGALNIAIDDKMKRNDVLKAMVYVYSKYEK</sequence>
<name>A0A9D3VVP2_9ROSI</name>
<gene>
    <name evidence="1" type="ORF">J1N35_015078</name>
</gene>
<keyword evidence="2" id="KW-1185">Reference proteome</keyword>
<protein>
    <submittedName>
        <fullName evidence="1">Uncharacterized protein</fullName>
    </submittedName>
</protein>
<proteinExistence type="predicted"/>
<organism evidence="1 2">
    <name type="scientific">Gossypium stocksii</name>
    <dbReference type="NCBI Taxonomy" id="47602"/>
    <lineage>
        <taxon>Eukaryota</taxon>
        <taxon>Viridiplantae</taxon>
        <taxon>Streptophyta</taxon>
        <taxon>Embryophyta</taxon>
        <taxon>Tracheophyta</taxon>
        <taxon>Spermatophyta</taxon>
        <taxon>Magnoliopsida</taxon>
        <taxon>eudicotyledons</taxon>
        <taxon>Gunneridae</taxon>
        <taxon>Pentapetalae</taxon>
        <taxon>rosids</taxon>
        <taxon>malvids</taxon>
        <taxon>Malvales</taxon>
        <taxon>Malvaceae</taxon>
        <taxon>Malvoideae</taxon>
        <taxon>Gossypium</taxon>
    </lineage>
</organism>